<proteinExistence type="predicted"/>
<feature type="compositionally biased region" description="Basic residues" evidence="1">
    <location>
        <begin position="107"/>
        <end position="117"/>
    </location>
</feature>
<protein>
    <submittedName>
        <fullName evidence="2">Uncharacterized protein P0702F03.14</fullName>
    </submittedName>
</protein>
<organism evidence="2">
    <name type="scientific">Oryza sativa subsp. japonica</name>
    <name type="common">Rice</name>
    <dbReference type="NCBI Taxonomy" id="39947"/>
    <lineage>
        <taxon>Eukaryota</taxon>
        <taxon>Viridiplantae</taxon>
        <taxon>Streptophyta</taxon>
        <taxon>Embryophyta</taxon>
        <taxon>Tracheophyta</taxon>
        <taxon>Spermatophyta</taxon>
        <taxon>Magnoliopsida</taxon>
        <taxon>Liliopsida</taxon>
        <taxon>Poales</taxon>
        <taxon>Poaceae</taxon>
        <taxon>BOP clade</taxon>
        <taxon>Oryzoideae</taxon>
        <taxon>Oryzeae</taxon>
        <taxon>Oryzinae</taxon>
        <taxon>Oryza</taxon>
        <taxon>Oryza sativa</taxon>
    </lineage>
</organism>
<gene>
    <name evidence="2" type="primary">P0702F03.14</name>
</gene>
<reference evidence="2" key="1">
    <citation type="journal article" date="2002" name="Nature">
        <title>The genome sequence and structure of rice chromosome 1.</title>
        <authorList>
            <person name="Sasaki T."/>
            <person name="Matsumoto T."/>
            <person name="Yamamoto K."/>
            <person name="Sakata K."/>
            <person name="Baba T."/>
            <person name="Katayose Y."/>
            <person name="Wu J."/>
            <person name="Niimura Y."/>
            <person name="Cheng Z."/>
            <person name="Nagamura Y."/>
            <person name="Antonio B.A."/>
            <person name="Kanamori H."/>
            <person name="Hosokawa S."/>
            <person name="Masukawa M."/>
            <person name="Arikawa K."/>
            <person name="Chiden Y."/>
            <person name="Hayashi M."/>
            <person name="Okamoto M."/>
            <person name="Ando T."/>
            <person name="Aoki H."/>
            <person name="Arita K."/>
            <person name="Hamada M."/>
            <person name="Harada C."/>
            <person name="Hijishita S."/>
            <person name="Honda M."/>
            <person name="Ichikawa Y."/>
            <person name="Idonuma A."/>
            <person name="Iijima M."/>
            <person name="Ikeda M."/>
            <person name="Ikeno M."/>
            <person name="Itoh S."/>
            <person name="Itoh T."/>
            <person name="Itoh Y."/>
            <person name="Itoh Y."/>
            <person name="Iwabuchi A."/>
            <person name="Kamiya K."/>
            <person name="Karasawa W."/>
            <person name="Katagiri S."/>
            <person name="Kikuta A."/>
            <person name="Kobayashi N."/>
            <person name="Kono I."/>
            <person name="Machita K."/>
            <person name="Maehara T."/>
            <person name="Mizuno H."/>
            <person name="Mizubayashi T."/>
            <person name="Mukai Y."/>
            <person name="Nagasaki H."/>
            <person name="Nakashima M."/>
            <person name="Nakama Y."/>
            <person name="Nakamichi Y."/>
            <person name="Nakamura M."/>
            <person name="Namiki N."/>
            <person name="Negishi M."/>
            <person name="Ohta I."/>
            <person name="Ono N."/>
            <person name="Saji S."/>
            <person name="Sakai K."/>
            <person name="Shibata M."/>
            <person name="Shimokawa T."/>
            <person name="Shomura A."/>
            <person name="Song J."/>
            <person name="Takazaki Y."/>
            <person name="Terasawa K."/>
            <person name="Tsuji K."/>
            <person name="Waki K."/>
            <person name="Yamagata H."/>
            <person name="Yamane H."/>
            <person name="Yoshiki S."/>
            <person name="Yoshihara R."/>
            <person name="Yukawa K."/>
            <person name="Zhong H."/>
            <person name="Iwama H."/>
            <person name="Endo T."/>
            <person name="Ito H."/>
            <person name="Hahn J.H."/>
            <person name="Kim H.I."/>
            <person name="Eun M.Y."/>
            <person name="Yano M."/>
            <person name="Jiang J."/>
            <person name="Gojobori T."/>
        </authorList>
    </citation>
    <scope>NUCLEOTIDE SEQUENCE [LARGE SCALE GENOMIC DNA]</scope>
</reference>
<evidence type="ECO:0000256" key="1">
    <source>
        <dbReference type="SAM" id="MobiDB-lite"/>
    </source>
</evidence>
<dbReference type="AlphaFoldDB" id="Q5NAY0"/>
<dbReference type="Proteomes" id="UP000817658">
    <property type="component" value="Chromosome 1"/>
</dbReference>
<sequence>MACRPVVCSASALTPLRHRLLPLVCVARCSPSSARLAGNPAAATTSLCRRCDHIVLLLAVSCAPHLLPRLPPNSLAVVGLLPPVAVLCRFLCHHAPQAEGEDEGERRRRKKVGVRED</sequence>
<accession>Q5NAY0</accession>
<dbReference type="EMBL" id="AP002481">
    <property type="protein sequence ID" value="BAD81376.1"/>
    <property type="molecule type" value="Genomic_DNA"/>
</dbReference>
<evidence type="ECO:0000313" key="2">
    <source>
        <dbReference type="EMBL" id="BAD81376.1"/>
    </source>
</evidence>
<feature type="region of interest" description="Disordered" evidence="1">
    <location>
        <begin position="97"/>
        <end position="117"/>
    </location>
</feature>
<name>Q5NAY0_ORYSJ</name>